<dbReference type="PANTHER" id="PTHR33264:SF6">
    <property type="entry name" value="OS01G0638800 PROTEIN"/>
    <property type="match status" value="1"/>
</dbReference>
<sequence>MEENPSRVSRKDGTTDGSSTGMTRRSRYPVEDAGDLIECSGEYCRSCTASLLADCLAVCCCPCAVVNLVALAFVKDFVIERDGNSRKDRSGKGTLEIPSGVVEGEGKENFCARCEADRVWLELYQLGHLSFGGAPCSGIQGKGN</sequence>
<reference evidence="2 3" key="1">
    <citation type="submission" date="2020-04" db="EMBL/GenBank/DDBJ databases">
        <title>Plant Genome Project.</title>
        <authorList>
            <person name="Zhang R.-G."/>
        </authorList>
    </citation>
    <scope>NUCLEOTIDE SEQUENCE [LARGE SCALE GENOMIC DNA]</scope>
    <source>
        <strain evidence="2">YNK0</strain>
        <tissue evidence="2">Leaf</tissue>
    </source>
</reference>
<comment type="caution">
    <text evidence="2">The sequence shown here is derived from an EMBL/GenBank/DDBJ whole genome shotgun (WGS) entry which is preliminary data.</text>
</comment>
<dbReference type="AlphaFoldDB" id="A0A834Z2F4"/>
<keyword evidence="3" id="KW-1185">Reference proteome</keyword>
<protein>
    <submittedName>
        <fullName evidence="2">Uncharacterized protein</fullName>
    </submittedName>
</protein>
<dbReference type="PANTHER" id="PTHR33264">
    <property type="entry name" value="EXPRESSED PROTEIN"/>
    <property type="match status" value="1"/>
</dbReference>
<gene>
    <name evidence="2" type="ORF">HHK36_015574</name>
</gene>
<feature type="region of interest" description="Disordered" evidence="1">
    <location>
        <begin position="1"/>
        <end position="26"/>
    </location>
</feature>
<dbReference type="EMBL" id="JABCRI010000010">
    <property type="protein sequence ID" value="KAF8399704.1"/>
    <property type="molecule type" value="Genomic_DNA"/>
</dbReference>
<dbReference type="OrthoDB" id="689054at2759"/>
<evidence type="ECO:0000256" key="1">
    <source>
        <dbReference type="SAM" id="MobiDB-lite"/>
    </source>
</evidence>
<accession>A0A834Z2F4</accession>
<organism evidence="2 3">
    <name type="scientific">Tetracentron sinense</name>
    <name type="common">Spur-leaf</name>
    <dbReference type="NCBI Taxonomy" id="13715"/>
    <lineage>
        <taxon>Eukaryota</taxon>
        <taxon>Viridiplantae</taxon>
        <taxon>Streptophyta</taxon>
        <taxon>Embryophyta</taxon>
        <taxon>Tracheophyta</taxon>
        <taxon>Spermatophyta</taxon>
        <taxon>Magnoliopsida</taxon>
        <taxon>Trochodendrales</taxon>
        <taxon>Trochodendraceae</taxon>
        <taxon>Tetracentron</taxon>
    </lineage>
</organism>
<name>A0A834Z2F4_TETSI</name>
<evidence type="ECO:0000313" key="3">
    <source>
        <dbReference type="Proteomes" id="UP000655225"/>
    </source>
</evidence>
<dbReference type="OMA" id="RHHIHGD"/>
<proteinExistence type="predicted"/>
<evidence type="ECO:0000313" key="2">
    <source>
        <dbReference type="EMBL" id="KAF8399704.1"/>
    </source>
</evidence>
<dbReference type="Proteomes" id="UP000655225">
    <property type="component" value="Unassembled WGS sequence"/>
</dbReference>